<sequence>MITVYLLNPCLHVFRVRVARTDWI</sequence>
<organism evidence="1 2">
    <name type="scientific">Etheostoma spectabile</name>
    <name type="common">orangethroat darter</name>
    <dbReference type="NCBI Taxonomy" id="54343"/>
    <lineage>
        <taxon>Eukaryota</taxon>
        <taxon>Metazoa</taxon>
        <taxon>Chordata</taxon>
        <taxon>Craniata</taxon>
        <taxon>Vertebrata</taxon>
        <taxon>Euteleostomi</taxon>
        <taxon>Actinopterygii</taxon>
        <taxon>Neopterygii</taxon>
        <taxon>Teleostei</taxon>
        <taxon>Neoteleostei</taxon>
        <taxon>Acanthomorphata</taxon>
        <taxon>Eupercaria</taxon>
        <taxon>Perciformes</taxon>
        <taxon>Percoidei</taxon>
        <taxon>Percidae</taxon>
        <taxon>Etheostomatinae</taxon>
        <taxon>Etheostoma</taxon>
    </lineage>
</organism>
<dbReference type="EMBL" id="VOFY01000001">
    <property type="protein sequence ID" value="KAA8595839.1"/>
    <property type="molecule type" value="Genomic_DNA"/>
</dbReference>
<evidence type="ECO:0000313" key="1">
    <source>
        <dbReference type="EMBL" id="KAA8595839.1"/>
    </source>
</evidence>
<reference evidence="1 2" key="1">
    <citation type="submission" date="2019-08" db="EMBL/GenBank/DDBJ databases">
        <title>A chromosome-level genome assembly, high-density linkage maps, and genome scans reveal the genomic architecture of hybrid incompatibilities underlying speciation via character displacement in darters (Percidae: Etheostominae).</title>
        <authorList>
            <person name="Moran R.L."/>
            <person name="Catchen J.M."/>
            <person name="Fuller R.C."/>
        </authorList>
    </citation>
    <scope>NUCLEOTIDE SEQUENCE [LARGE SCALE GENOMIC DNA]</scope>
    <source>
        <strain evidence="1">EspeVRDwgs_2016</strain>
        <tissue evidence="1">Muscle</tissue>
    </source>
</reference>
<proteinExistence type="predicted"/>
<dbReference type="AlphaFoldDB" id="A0A5J5DR75"/>
<accession>A0A5J5DR75</accession>
<keyword evidence="2" id="KW-1185">Reference proteome</keyword>
<protein>
    <submittedName>
        <fullName evidence="1">Uncharacterized protein</fullName>
    </submittedName>
</protein>
<gene>
    <name evidence="1" type="ORF">FQN60_011130</name>
</gene>
<comment type="caution">
    <text evidence="1">The sequence shown here is derived from an EMBL/GenBank/DDBJ whole genome shotgun (WGS) entry which is preliminary data.</text>
</comment>
<evidence type="ECO:0000313" key="2">
    <source>
        <dbReference type="Proteomes" id="UP000327493"/>
    </source>
</evidence>
<name>A0A5J5DR75_9PERO</name>
<dbReference type="Proteomes" id="UP000327493">
    <property type="component" value="Chromosome 1"/>
</dbReference>